<feature type="transmembrane region" description="Helical" evidence="1">
    <location>
        <begin position="186"/>
        <end position="204"/>
    </location>
</feature>
<dbReference type="RefSeq" id="WP_229479325.1">
    <property type="nucleotide sequence ID" value="NZ_AP027452.1"/>
</dbReference>
<feature type="transmembrane region" description="Helical" evidence="1">
    <location>
        <begin position="481"/>
        <end position="499"/>
    </location>
</feature>
<keyword evidence="1" id="KW-0812">Transmembrane</keyword>
<keyword evidence="1" id="KW-0472">Membrane</keyword>
<dbReference type="AlphaFoldDB" id="A0AAI8TRQ5"/>
<feature type="transmembrane region" description="Helical" evidence="1">
    <location>
        <begin position="6"/>
        <end position="23"/>
    </location>
</feature>
<feature type="transmembrane region" description="Helical" evidence="1">
    <location>
        <begin position="267"/>
        <end position="288"/>
    </location>
</feature>
<feature type="transmembrane region" description="Helical" evidence="1">
    <location>
        <begin position="457"/>
        <end position="474"/>
    </location>
</feature>
<feature type="transmembrane region" description="Helical" evidence="1">
    <location>
        <begin position="300"/>
        <end position="322"/>
    </location>
</feature>
<evidence type="ECO:0008006" key="4">
    <source>
        <dbReference type="Google" id="ProtNLM"/>
    </source>
</evidence>
<dbReference type="Proteomes" id="UP001241092">
    <property type="component" value="Chromosome"/>
</dbReference>
<feature type="transmembrane region" description="Helical" evidence="1">
    <location>
        <begin position="53"/>
        <end position="81"/>
    </location>
</feature>
<evidence type="ECO:0000313" key="3">
    <source>
        <dbReference type="Proteomes" id="UP001241092"/>
    </source>
</evidence>
<protein>
    <recommendedName>
        <fullName evidence="4">Permease</fullName>
    </recommendedName>
</protein>
<gene>
    <name evidence="2" type="ORF">hbim_01442</name>
</gene>
<feature type="transmembrane region" description="Helical" evidence="1">
    <location>
        <begin position="334"/>
        <end position="361"/>
    </location>
</feature>
<feature type="transmembrane region" description="Helical" evidence="1">
    <location>
        <begin position="102"/>
        <end position="120"/>
    </location>
</feature>
<dbReference type="EMBL" id="AP027452">
    <property type="protein sequence ID" value="BDY27518.1"/>
    <property type="molecule type" value="Genomic_DNA"/>
</dbReference>
<keyword evidence="1" id="KW-1133">Transmembrane helix</keyword>
<accession>A0AAI8TRQ5</accession>
<sequence>MHLTAAHWVYLIGVVALIAFMVARKSVVVPAIVATLVTAWVYTGSLVTGVSSVFSASAVAITEFLSIFLVLASVTAMIAAMKAVGAEQRMIDPLARLMKNATLSYFVLFGVTYLLSLIFWPTPSLALIAAILLPAAIRAGLPPIAAAMAIAIAGQGMALASDYVIGVAPGLSASGAGVSAELIGNRALILSWLVGAVAVSFVYVRHVRTSGRAVVRARVHAGEPDPVAVAVGTDRAAEMVGRQSVPADGIDAFLVDTPAAEQRGRPLGSAFAVAVPIAFAGVVAYMLAGKLTSWVPPVESGSGAALVGGTAVLLTLAMTLITGGEDRLARTGTYFVDGLVFAFRAMGAVIPVAGFVLIGIADFAGRIMLLPEDAAAPAFLFDLIGSAESYIPDNKFLIMFAMMLAGMLVGLDGSGWTGLPFTGGLADALAHSAGPETTATLAAIAQNAAGWTGGGTLIIWSSLVAVAGVAGIPVATLARRLFVPVCAGLIVSVTVAALIW</sequence>
<evidence type="ECO:0000313" key="2">
    <source>
        <dbReference type="EMBL" id="BDY27518.1"/>
    </source>
</evidence>
<feature type="transmembrane region" description="Helical" evidence="1">
    <location>
        <begin position="126"/>
        <end position="151"/>
    </location>
</feature>
<organism evidence="2 3">
    <name type="scientific">Mycolicibacterium mageritense</name>
    <name type="common">Mycobacterium mageritense</name>
    <dbReference type="NCBI Taxonomy" id="53462"/>
    <lineage>
        <taxon>Bacteria</taxon>
        <taxon>Bacillati</taxon>
        <taxon>Actinomycetota</taxon>
        <taxon>Actinomycetes</taxon>
        <taxon>Mycobacteriales</taxon>
        <taxon>Mycobacteriaceae</taxon>
        <taxon>Mycolicibacterium</taxon>
    </lineage>
</organism>
<proteinExistence type="predicted"/>
<evidence type="ECO:0000256" key="1">
    <source>
        <dbReference type="SAM" id="Phobius"/>
    </source>
</evidence>
<feature type="transmembrane region" description="Helical" evidence="1">
    <location>
        <begin position="396"/>
        <end position="416"/>
    </location>
</feature>
<reference evidence="2" key="1">
    <citation type="submission" date="2023-03" db="EMBL/GenBank/DDBJ databases">
        <title>Draft genome sequence of a Mycolicibacterium mageritense strain H4_3_1 isolated from a hybrid biological-inorganic system reactor.</title>
        <authorList>
            <person name="Feng X."/>
            <person name="Kazama D."/>
            <person name="Sato K."/>
            <person name="Kobayashi H."/>
        </authorList>
    </citation>
    <scope>NUCLEOTIDE SEQUENCE</scope>
    <source>
        <strain evidence="2">H4_3_1</strain>
    </source>
</reference>
<name>A0AAI8TRQ5_MYCME</name>
<feature type="transmembrane region" description="Helical" evidence="1">
    <location>
        <begin position="28"/>
        <end position="47"/>
    </location>
</feature>